<dbReference type="EMBL" id="VJWA01000001">
    <property type="protein sequence ID" value="TRW17949.1"/>
    <property type="molecule type" value="Genomic_DNA"/>
</dbReference>
<dbReference type="Proteomes" id="UP000317894">
    <property type="component" value="Unassembled WGS sequence"/>
</dbReference>
<evidence type="ECO:0000313" key="3">
    <source>
        <dbReference type="Proteomes" id="UP000317894"/>
    </source>
</evidence>
<dbReference type="RefSeq" id="WP_144236643.1">
    <property type="nucleotide sequence ID" value="NZ_VJWA01000001.1"/>
</dbReference>
<comment type="caution">
    <text evidence="2">The sequence shown here is derived from an EMBL/GenBank/DDBJ whole genome shotgun (WGS) entry which is preliminary data.</text>
</comment>
<evidence type="ECO:0000313" key="2">
    <source>
        <dbReference type="EMBL" id="TRW17949.1"/>
    </source>
</evidence>
<dbReference type="AlphaFoldDB" id="A0A552UI99"/>
<sequence>MTIRPGKLSTGDVKITRVLDDTTLLTARVNDLTRTVDQLKQQVEALSAARRDDQAALAALQARYSQHVHRVRGMVGTGFMTGRIDGQLRKYIFPAETDEARRMQASTFPPEG</sequence>
<reference evidence="2 3" key="1">
    <citation type="submission" date="2019-07" db="EMBL/GenBank/DDBJ databases">
        <title>Novel species isolated from glacier.</title>
        <authorList>
            <person name="Liu Q."/>
            <person name="Xin Y.-H."/>
        </authorList>
    </citation>
    <scope>NUCLEOTIDE SEQUENCE [LARGE SCALE GENOMIC DNA]</scope>
    <source>
        <strain evidence="2 3">LB1R16</strain>
    </source>
</reference>
<keyword evidence="3" id="KW-1185">Reference proteome</keyword>
<accession>A0A552UI99</accession>
<name>A0A552UI99_9SPHN</name>
<dbReference type="Gene3D" id="1.20.5.340">
    <property type="match status" value="1"/>
</dbReference>
<protein>
    <submittedName>
        <fullName evidence="2">Uncharacterized protein</fullName>
    </submittedName>
</protein>
<evidence type="ECO:0000256" key="1">
    <source>
        <dbReference type="SAM" id="Coils"/>
    </source>
</evidence>
<organism evidence="2 3">
    <name type="scientific">Glacieibacterium frigidum</name>
    <dbReference type="NCBI Taxonomy" id="2593303"/>
    <lineage>
        <taxon>Bacteria</taxon>
        <taxon>Pseudomonadati</taxon>
        <taxon>Pseudomonadota</taxon>
        <taxon>Alphaproteobacteria</taxon>
        <taxon>Sphingomonadales</taxon>
        <taxon>Sphingosinicellaceae</taxon>
        <taxon>Glacieibacterium</taxon>
    </lineage>
</organism>
<feature type="coiled-coil region" evidence="1">
    <location>
        <begin position="29"/>
        <end position="56"/>
    </location>
</feature>
<gene>
    <name evidence="2" type="ORF">FMM06_07455</name>
</gene>
<keyword evidence="1" id="KW-0175">Coiled coil</keyword>
<proteinExistence type="predicted"/>